<dbReference type="EMBL" id="JBHSON010000008">
    <property type="protein sequence ID" value="MFC5745429.1"/>
    <property type="molecule type" value="Genomic_DNA"/>
</dbReference>
<evidence type="ECO:0000256" key="1">
    <source>
        <dbReference type="SAM" id="MobiDB-lite"/>
    </source>
</evidence>
<dbReference type="RefSeq" id="WP_378281055.1">
    <property type="nucleotide sequence ID" value="NZ_JBHSON010000008.1"/>
</dbReference>
<gene>
    <name evidence="3" type="ORF">ACFPZN_07420</name>
</gene>
<feature type="region of interest" description="Disordered" evidence="1">
    <location>
        <begin position="125"/>
        <end position="169"/>
    </location>
</feature>
<evidence type="ECO:0008006" key="5">
    <source>
        <dbReference type="Google" id="ProtNLM"/>
    </source>
</evidence>
<proteinExistence type="predicted"/>
<keyword evidence="4" id="KW-1185">Reference proteome</keyword>
<feature type="compositionally biased region" description="Low complexity" evidence="1">
    <location>
        <begin position="134"/>
        <end position="149"/>
    </location>
</feature>
<feature type="transmembrane region" description="Helical" evidence="2">
    <location>
        <begin position="48"/>
        <end position="71"/>
    </location>
</feature>
<feature type="transmembrane region" description="Helical" evidence="2">
    <location>
        <begin position="102"/>
        <end position="124"/>
    </location>
</feature>
<name>A0ABW0ZQ96_9ACTN</name>
<evidence type="ECO:0000313" key="3">
    <source>
        <dbReference type="EMBL" id="MFC5745429.1"/>
    </source>
</evidence>
<keyword evidence="2" id="KW-0812">Transmembrane</keyword>
<dbReference type="Proteomes" id="UP001596074">
    <property type="component" value="Unassembled WGS sequence"/>
</dbReference>
<accession>A0ABW0ZQ96</accession>
<organism evidence="3 4">
    <name type="scientific">Actinomadura rugatobispora</name>
    <dbReference type="NCBI Taxonomy" id="1994"/>
    <lineage>
        <taxon>Bacteria</taxon>
        <taxon>Bacillati</taxon>
        <taxon>Actinomycetota</taxon>
        <taxon>Actinomycetes</taxon>
        <taxon>Streptosporangiales</taxon>
        <taxon>Thermomonosporaceae</taxon>
        <taxon>Actinomadura</taxon>
    </lineage>
</organism>
<keyword evidence="2" id="KW-0472">Membrane</keyword>
<sequence>MYWESLTTSLREVRRNLRGIVMLSTVLVIATATAVAAVAHAFHLGWGLTWVLGAALAPTDATAVGVLAAALPRRDVTALVDHRLAVGATTSSQHLTRPRITWLFLLAYAGGAALGAAVAAAGTAPTPDRPVPAWPGTGAAPPVAPTDPGCPGSRTRCPPPLGVRYSAAR</sequence>
<comment type="caution">
    <text evidence="3">The sequence shown here is derived from an EMBL/GenBank/DDBJ whole genome shotgun (WGS) entry which is preliminary data.</text>
</comment>
<protein>
    <recommendedName>
        <fullName evidence="5">Cation/H+ exchanger domain-containing protein</fullName>
    </recommendedName>
</protein>
<evidence type="ECO:0000313" key="4">
    <source>
        <dbReference type="Proteomes" id="UP001596074"/>
    </source>
</evidence>
<reference evidence="4" key="1">
    <citation type="journal article" date="2019" name="Int. J. Syst. Evol. Microbiol.">
        <title>The Global Catalogue of Microorganisms (GCM) 10K type strain sequencing project: providing services to taxonomists for standard genome sequencing and annotation.</title>
        <authorList>
            <consortium name="The Broad Institute Genomics Platform"/>
            <consortium name="The Broad Institute Genome Sequencing Center for Infectious Disease"/>
            <person name="Wu L."/>
            <person name="Ma J."/>
        </authorList>
    </citation>
    <scope>NUCLEOTIDE SEQUENCE [LARGE SCALE GENOMIC DNA]</scope>
    <source>
        <strain evidence="4">KCTC 42087</strain>
    </source>
</reference>
<feature type="transmembrane region" description="Helical" evidence="2">
    <location>
        <begin position="20"/>
        <end position="42"/>
    </location>
</feature>
<evidence type="ECO:0000256" key="2">
    <source>
        <dbReference type="SAM" id="Phobius"/>
    </source>
</evidence>
<keyword evidence="2" id="KW-1133">Transmembrane helix</keyword>